<feature type="transmembrane region" description="Helical" evidence="9">
    <location>
        <begin position="112"/>
        <end position="135"/>
    </location>
</feature>
<sequence>MEGVFALLKTGGLVMYPLLLLSVISWAVAIERLINLRSSNFLSKNLKEAKSLLRNGDLDGAIKLLSLDTSLGSKAVLRVLEDFKSGKVPKNGLTEALRTEIDLLVPKVEKNLALLSTIASLSPLIGLFGTITGLIKVFNAFSISQSETALNLLASGIGEALVAAATGLAVAIPALFFYWVFRIWGSNLLNRLEEELLEFVRLLP</sequence>
<evidence type="ECO:0000256" key="5">
    <source>
        <dbReference type="ARBA" id="ARBA00022927"/>
    </source>
</evidence>
<evidence type="ECO:0000256" key="4">
    <source>
        <dbReference type="ARBA" id="ARBA00022692"/>
    </source>
</evidence>
<feature type="transmembrane region" description="Helical" evidence="9">
    <location>
        <begin position="160"/>
        <end position="181"/>
    </location>
</feature>
<organism evidence="11">
    <name type="scientific">Thermocrinis ruber</name>
    <dbReference type="NCBI Taxonomy" id="75906"/>
    <lineage>
        <taxon>Bacteria</taxon>
        <taxon>Pseudomonadati</taxon>
        <taxon>Aquificota</taxon>
        <taxon>Aquificia</taxon>
        <taxon>Aquificales</taxon>
        <taxon>Aquificaceae</taxon>
        <taxon>Thermocrinis</taxon>
    </lineage>
</organism>
<keyword evidence="2 8" id="KW-0813">Transport</keyword>
<evidence type="ECO:0000256" key="1">
    <source>
        <dbReference type="ARBA" id="ARBA00004651"/>
    </source>
</evidence>
<dbReference type="EMBL" id="DSAC01000020">
    <property type="protein sequence ID" value="HHO73316.1"/>
    <property type="molecule type" value="Genomic_DNA"/>
</dbReference>
<keyword evidence="5 8" id="KW-0653">Protein transport</keyword>
<evidence type="ECO:0000259" key="10">
    <source>
        <dbReference type="Pfam" id="PF01618"/>
    </source>
</evidence>
<evidence type="ECO:0000256" key="8">
    <source>
        <dbReference type="RuleBase" id="RU004057"/>
    </source>
</evidence>
<proteinExistence type="inferred from homology"/>
<dbReference type="InterPro" id="IPR002898">
    <property type="entry name" value="MotA_ExbB_proton_chnl"/>
</dbReference>
<comment type="caution">
    <text evidence="11">The sequence shown here is derived from an EMBL/GenBank/DDBJ whole genome shotgun (WGS) entry which is preliminary data.</text>
</comment>
<dbReference type="Pfam" id="PF01618">
    <property type="entry name" value="MotA_ExbB"/>
    <property type="match status" value="1"/>
</dbReference>
<comment type="subcellular location">
    <subcellularLocation>
        <location evidence="1">Cell membrane</location>
        <topology evidence="1">Multi-pass membrane protein</topology>
    </subcellularLocation>
    <subcellularLocation>
        <location evidence="8">Membrane</location>
        <topology evidence="8">Multi-pass membrane protein</topology>
    </subcellularLocation>
</comment>
<evidence type="ECO:0000256" key="2">
    <source>
        <dbReference type="ARBA" id="ARBA00022448"/>
    </source>
</evidence>
<keyword evidence="4 9" id="KW-0812">Transmembrane</keyword>
<dbReference type="PANTHER" id="PTHR30625">
    <property type="entry name" value="PROTEIN TOLQ"/>
    <property type="match status" value="1"/>
</dbReference>
<protein>
    <submittedName>
        <fullName evidence="11">MotA/TolQ/ExbB proton channel family protein</fullName>
    </submittedName>
</protein>
<feature type="domain" description="MotA/TolQ/ExbB proton channel" evidence="10">
    <location>
        <begin position="86"/>
        <end position="193"/>
    </location>
</feature>
<evidence type="ECO:0000256" key="7">
    <source>
        <dbReference type="ARBA" id="ARBA00023136"/>
    </source>
</evidence>
<comment type="similarity">
    <text evidence="8">Belongs to the exbB/tolQ family.</text>
</comment>
<evidence type="ECO:0000256" key="3">
    <source>
        <dbReference type="ARBA" id="ARBA00022475"/>
    </source>
</evidence>
<gene>
    <name evidence="11" type="ORF">ENN04_01605</name>
</gene>
<keyword evidence="6 9" id="KW-1133">Transmembrane helix</keyword>
<accession>A0A7C5X2T7</accession>
<keyword evidence="7 9" id="KW-0472">Membrane</keyword>
<feature type="transmembrane region" description="Helical" evidence="9">
    <location>
        <begin position="14"/>
        <end position="34"/>
    </location>
</feature>
<evidence type="ECO:0000313" key="11">
    <source>
        <dbReference type="EMBL" id="HHO73316.1"/>
    </source>
</evidence>
<dbReference type="InterPro" id="IPR050790">
    <property type="entry name" value="ExbB/TolQ_transport"/>
</dbReference>
<dbReference type="AlphaFoldDB" id="A0A7C5X2T7"/>
<dbReference type="GO" id="GO:0005886">
    <property type="term" value="C:plasma membrane"/>
    <property type="evidence" value="ECO:0007669"/>
    <property type="project" value="UniProtKB-SubCell"/>
</dbReference>
<dbReference type="PANTHER" id="PTHR30625:SF15">
    <property type="entry name" value="BIOPOLYMER TRANSPORT PROTEIN EXBB"/>
    <property type="match status" value="1"/>
</dbReference>
<dbReference type="GO" id="GO:0017038">
    <property type="term" value="P:protein import"/>
    <property type="evidence" value="ECO:0007669"/>
    <property type="project" value="TreeGrafter"/>
</dbReference>
<evidence type="ECO:0000256" key="6">
    <source>
        <dbReference type="ARBA" id="ARBA00022989"/>
    </source>
</evidence>
<reference evidence="11" key="1">
    <citation type="journal article" date="2020" name="mSystems">
        <title>Genome- and Community-Level Interaction Insights into Carbon Utilization and Element Cycling Functions of Hydrothermarchaeota in Hydrothermal Sediment.</title>
        <authorList>
            <person name="Zhou Z."/>
            <person name="Liu Y."/>
            <person name="Xu W."/>
            <person name="Pan J."/>
            <person name="Luo Z.H."/>
            <person name="Li M."/>
        </authorList>
    </citation>
    <scope>NUCLEOTIDE SEQUENCE [LARGE SCALE GENOMIC DNA]</scope>
    <source>
        <strain evidence="11">SpSt-114</strain>
    </source>
</reference>
<keyword evidence="3" id="KW-1003">Cell membrane</keyword>
<evidence type="ECO:0000256" key="9">
    <source>
        <dbReference type="SAM" id="Phobius"/>
    </source>
</evidence>
<name>A0A7C5X2T7_9AQUI</name>